<proteinExistence type="predicted"/>
<keyword evidence="3" id="KW-1185">Reference proteome</keyword>
<feature type="chain" id="PRO_5024419709" description="Outer membrane protein beta-barrel domain-containing protein" evidence="1">
    <location>
        <begin position="24"/>
        <end position="252"/>
    </location>
</feature>
<protein>
    <recommendedName>
        <fullName evidence="4">Outer membrane protein beta-barrel domain-containing protein</fullName>
    </recommendedName>
</protein>
<dbReference type="OrthoDB" id="936900at2"/>
<gene>
    <name evidence="2" type="ORF">FEN17_00285</name>
</gene>
<evidence type="ECO:0000313" key="2">
    <source>
        <dbReference type="EMBL" id="TLV02120.1"/>
    </source>
</evidence>
<accession>A0A5R9L1G3</accession>
<organism evidence="2 3">
    <name type="scientific">Dyadobacter luticola</name>
    <dbReference type="NCBI Taxonomy" id="1979387"/>
    <lineage>
        <taxon>Bacteria</taxon>
        <taxon>Pseudomonadati</taxon>
        <taxon>Bacteroidota</taxon>
        <taxon>Cytophagia</taxon>
        <taxon>Cytophagales</taxon>
        <taxon>Spirosomataceae</taxon>
        <taxon>Dyadobacter</taxon>
    </lineage>
</organism>
<keyword evidence="1" id="KW-0732">Signal</keyword>
<comment type="caution">
    <text evidence="2">The sequence shown here is derived from an EMBL/GenBank/DDBJ whole genome shotgun (WGS) entry which is preliminary data.</text>
</comment>
<feature type="signal peptide" evidence="1">
    <location>
        <begin position="1"/>
        <end position="23"/>
    </location>
</feature>
<evidence type="ECO:0000313" key="3">
    <source>
        <dbReference type="Proteomes" id="UP000306402"/>
    </source>
</evidence>
<evidence type="ECO:0000256" key="1">
    <source>
        <dbReference type="SAM" id="SignalP"/>
    </source>
</evidence>
<sequence length="252" mass="26836">MKYLAGGTLFLLVCSLINFSALAQGSRNYISVSSGYSLPVGKFAKAKPDDPLSGLAGSGFYVQGNYDRRVTSRFGFRISGDLNKNKTNSGPIVDKANTYTVGTGKTYTWNSNVSKWNLGALLLGPAVYLDYGKLTIEGHIQGGIVTAKTPSVRLVGNVLSADGQIDPASKQIIITMDQKTVTPFGFAGGISLRYPIYKMLFVNVNADMIGARAQVKNLAIHANVAGLELTEQLTDKRFIGVVNLGAGLGIAF</sequence>
<dbReference type="EMBL" id="VCEJ01000002">
    <property type="protein sequence ID" value="TLV02120.1"/>
    <property type="molecule type" value="Genomic_DNA"/>
</dbReference>
<reference evidence="2 3" key="1">
    <citation type="submission" date="2019-05" db="EMBL/GenBank/DDBJ databases">
        <authorList>
            <person name="Qu J.-H."/>
        </authorList>
    </citation>
    <scope>NUCLEOTIDE SEQUENCE [LARGE SCALE GENOMIC DNA]</scope>
    <source>
        <strain evidence="2 3">T17</strain>
    </source>
</reference>
<name>A0A5R9L1G3_9BACT</name>
<evidence type="ECO:0008006" key="4">
    <source>
        <dbReference type="Google" id="ProtNLM"/>
    </source>
</evidence>
<dbReference type="Proteomes" id="UP000306402">
    <property type="component" value="Unassembled WGS sequence"/>
</dbReference>
<dbReference type="RefSeq" id="WP_138363329.1">
    <property type="nucleotide sequence ID" value="NZ_VCEJ01000002.1"/>
</dbReference>
<dbReference type="AlphaFoldDB" id="A0A5R9L1G3"/>